<keyword evidence="1" id="KW-0175">Coiled coil</keyword>
<evidence type="ECO:0000256" key="1">
    <source>
        <dbReference type="SAM" id="Coils"/>
    </source>
</evidence>
<gene>
    <name evidence="3" type="ORF">KC19_10G131400</name>
</gene>
<name>A0A8T0GJV9_CERPU</name>
<protein>
    <submittedName>
        <fullName evidence="3">Uncharacterized protein</fullName>
    </submittedName>
</protein>
<comment type="caution">
    <text evidence="3">The sequence shown here is derived from an EMBL/GenBank/DDBJ whole genome shotgun (WGS) entry which is preliminary data.</text>
</comment>
<sequence length="811" mass="91658">MEPFSAIMELTDPSARAPTAEPTYGPRVDNLEGMKEMSTAEDLDKLLDALRMASTISFKGHQEFPAKVPWPVQPKDIWGDSYVHSDDALGWGSYSNLSSYLSFEDILSYYVVESDNTALSCFNQKFGGAQVLRLRMRALVGRWKELAFKARTMATYDPESRKVESEIAEIVSQVGTDVRWFERKLCQSLVLQLSCWAKARKIAKGEANVKEVWVRSEAEAEAEKEATADSDEVMRKAREERDAIFRAAEGEALWTSLQEKQEANMLYNPSASDSHMTRTRVKKEVHSKLAAVREIRRIAKFRADNVMRKAEAEADEVRRKVEVRVLYFLWRKAATVADEVLKKVELEAQELWTKEGPEAQEVWRRAKAASLMKAAEKECMQSLDETFTKLMTTEEDQGKKADEEARMYAVIVSAVALLSLIYRYLAGHIDRGGTKTYSSGSLEFRSTYVSIVLFQGSYVWIKFRDVAPRRAGYRRPVTDKLSGTIKPSDKIEARYTPPRRCGDHNHIYLGLCTTHEEADIKKKIAAFYYGRHTGRLDVDDGRYFLIPSMSREEEQSLSVAGKRAWVKDRVKMVYEEIKAFRPIDTSPVHIDEQSPAYDHSSLHAEKFAPYSEGLPDVAFDPEFQVKEYVPFSEADDADFGKFLEDILDSSEDMSDLPDAEPSEHLQDIHIQGLGIGMTLDNQCSYSESLGTEPVATSYWKGVLNLVNESSEAAVNSDDMVGTPKVHDFQAVSEFPVMSPVSTLQQHSDPAMAALPDMVTPSASKLCPGNSTSDLLALKLISLYEQQLLEKDKRIVELEREVERLRGASHWM</sequence>
<keyword evidence="4" id="KW-1185">Reference proteome</keyword>
<feature type="region of interest" description="Disordered" evidence="2">
    <location>
        <begin position="1"/>
        <end position="30"/>
    </location>
</feature>
<feature type="coiled-coil region" evidence="1">
    <location>
        <begin position="780"/>
        <end position="807"/>
    </location>
</feature>
<reference evidence="3" key="1">
    <citation type="submission" date="2020-06" db="EMBL/GenBank/DDBJ databases">
        <title>WGS assembly of Ceratodon purpureus strain R40.</title>
        <authorList>
            <person name="Carey S.B."/>
            <person name="Jenkins J."/>
            <person name="Shu S."/>
            <person name="Lovell J.T."/>
            <person name="Sreedasyam A."/>
            <person name="Maumus F."/>
            <person name="Tiley G.P."/>
            <person name="Fernandez-Pozo N."/>
            <person name="Barry K."/>
            <person name="Chen C."/>
            <person name="Wang M."/>
            <person name="Lipzen A."/>
            <person name="Daum C."/>
            <person name="Saski C.A."/>
            <person name="Payton A.C."/>
            <person name="Mcbreen J.C."/>
            <person name="Conrad R.E."/>
            <person name="Kollar L.M."/>
            <person name="Olsson S."/>
            <person name="Huttunen S."/>
            <person name="Landis J.B."/>
            <person name="Wickett N.J."/>
            <person name="Johnson M.G."/>
            <person name="Rensing S.A."/>
            <person name="Grimwood J."/>
            <person name="Schmutz J."/>
            <person name="Mcdaniel S.F."/>
        </authorList>
    </citation>
    <scope>NUCLEOTIDE SEQUENCE</scope>
    <source>
        <strain evidence="3">R40</strain>
    </source>
</reference>
<evidence type="ECO:0000313" key="3">
    <source>
        <dbReference type="EMBL" id="KAG0559816.1"/>
    </source>
</evidence>
<evidence type="ECO:0000313" key="4">
    <source>
        <dbReference type="Proteomes" id="UP000822688"/>
    </source>
</evidence>
<dbReference type="AlphaFoldDB" id="A0A8T0GJV9"/>
<dbReference type="Proteomes" id="UP000822688">
    <property type="component" value="Chromosome 10"/>
</dbReference>
<dbReference type="EMBL" id="CM026431">
    <property type="protein sequence ID" value="KAG0559816.1"/>
    <property type="molecule type" value="Genomic_DNA"/>
</dbReference>
<accession>A0A8T0GJV9</accession>
<evidence type="ECO:0000256" key="2">
    <source>
        <dbReference type="SAM" id="MobiDB-lite"/>
    </source>
</evidence>
<proteinExistence type="predicted"/>
<organism evidence="3 4">
    <name type="scientific">Ceratodon purpureus</name>
    <name type="common">Fire moss</name>
    <name type="synonym">Dicranum purpureum</name>
    <dbReference type="NCBI Taxonomy" id="3225"/>
    <lineage>
        <taxon>Eukaryota</taxon>
        <taxon>Viridiplantae</taxon>
        <taxon>Streptophyta</taxon>
        <taxon>Embryophyta</taxon>
        <taxon>Bryophyta</taxon>
        <taxon>Bryophytina</taxon>
        <taxon>Bryopsida</taxon>
        <taxon>Dicranidae</taxon>
        <taxon>Pseudoditrichales</taxon>
        <taxon>Ditrichaceae</taxon>
        <taxon>Ceratodon</taxon>
    </lineage>
</organism>